<dbReference type="AlphaFoldDB" id="W5YVT4"/>
<reference evidence="2 3" key="1">
    <citation type="journal article" date="2014" name="Genome Announc.">
        <title>Draft Genome Sequences of Marinobacter similis A3d10T and Marinobacter salarius R9SW1T.</title>
        <authorList>
            <person name="Ivanova E.P."/>
            <person name="Ng H.J."/>
            <person name="Webb H.K."/>
            <person name="Feng G."/>
            <person name="Oshima K."/>
            <person name="Hattori M."/>
            <person name="Ohkuma M."/>
            <person name="Sergeev A.F."/>
            <person name="Mikhailov V.V."/>
            <person name="Crawford R.J."/>
            <person name="Sawabe T."/>
        </authorList>
    </citation>
    <scope>NUCLEOTIDE SEQUENCE [LARGE SCALE GENOMIC DNA]</scope>
    <source>
        <strain evidence="3">A3d10 and R9SW1</strain>
    </source>
</reference>
<evidence type="ECO:0000256" key="1">
    <source>
        <dbReference type="SAM" id="Phobius"/>
    </source>
</evidence>
<gene>
    <name evidence="2" type="ORF">AU15_11190</name>
</gene>
<dbReference type="KEGG" id="msr:AU15_11190"/>
<dbReference type="EMBL" id="CP007152">
    <property type="protein sequence ID" value="AHI33175.1"/>
    <property type="molecule type" value="Genomic_DNA"/>
</dbReference>
<keyword evidence="1" id="KW-0812">Transmembrane</keyword>
<evidence type="ECO:0000313" key="2">
    <source>
        <dbReference type="EMBL" id="AHI33175.1"/>
    </source>
</evidence>
<organism evidence="2 3">
    <name type="scientific">Marinobacter salarius</name>
    <dbReference type="NCBI Taxonomy" id="1420917"/>
    <lineage>
        <taxon>Bacteria</taxon>
        <taxon>Pseudomonadati</taxon>
        <taxon>Pseudomonadota</taxon>
        <taxon>Gammaproteobacteria</taxon>
        <taxon>Pseudomonadales</taxon>
        <taxon>Marinobacteraceae</taxon>
        <taxon>Marinobacter</taxon>
    </lineage>
</organism>
<name>W5YVT4_9GAMM</name>
<feature type="transmembrane region" description="Helical" evidence="1">
    <location>
        <begin position="40"/>
        <end position="63"/>
    </location>
</feature>
<dbReference type="Proteomes" id="UP000035081">
    <property type="component" value="Chromosome"/>
</dbReference>
<keyword evidence="1" id="KW-1133">Transmembrane helix</keyword>
<evidence type="ECO:0000313" key="3">
    <source>
        <dbReference type="Proteomes" id="UP000035081"/>
    </source>
</evidence>
<protein>
    <submittedName>
        <fullName evidence="2">Uncharacterized protein</fullName>
    </submittedName>
</protein>
<accession>W5YVT4</accession>
<keyword evidence="1" id="KW-0472">Membrane</keyword>
<feature type="transmembrane region" description="Helical" evidence="1">
    <location>
        <begin position="12"/>
        <end position="34"/>
    </location>
</feature>
<dbReference type="HOGENOM" id="CLU_2683531_0_0_6"/>
<sequence>MGSIQSRFVKALGVGVLATLIWCLDVTFTLAGAYSLIDSYSLQMVANLFSAFQLLEVPVGFLIRARRRSNPAAD</sequence>
<proteinExistence type="predicted"/>